<keyword evidence="1" id="KW-0238">DNA-binding</keyword>
<dbReference type="InterPro" id="IPR050639">
    <property type="entry name" value="SSR_resolvase"/>
</dbReference>
<evidence type="ECO:0000256" key="2">
    <source>
        <dbReference type="ARBA" id="ARBA00023172"/>
    </source>
</evidence>
<dbReference type="Pfam" id="PF14287">
    <property type="entry name" value="DUF4368"/>
    <property type="match status" value="1"/>
</dbReference>
<dbReference type="STRING" id="1235802.C823_04462"/>
<evidence type="ECO:0000256" key="3">
    <source>
        <dbReference type="SAM" id="Coils"/>
    </source>
</evidence>
<dbReference type="AlphaFoldDB" id="N2A6C5"/>
<evidence type="ECO:0000313" key="6">
    <source>
        <dbReference type="Proteomes" id="UP000012589"/>
    </source>
</evidence>
<sequence length="386" mass="44953">MRHFEDNEENRYIWSENSVRNILRSPIYAGNLAGYKRIAANMKSKKRPSKLPEEWEVIPDTHEGIVTQEEFDTVQQLMTSRRREQNAGGFENIFAGVIKCADCGYALQAMNANRRKRPDVIDCVLYSCNKYARYGKNECTPHNIEARDLFNAVLADINRFADMAVNDERAVRAIEKRLTETDQSKAKAMEKERKKLNKRLAELDRLFSSLYEDKVMERITERNFEMMSGKYQKEQLEIEARLKEVTETLNESYEKSQGIHDFLSLIRNYQGLKELDATVINALIDKIIVSEREKLADGTVRQEIKIYYKFIGFVGELHITPTKRWTALKPKNCTVCGVEYVPRSAISKYCPECREKIRKAQGTETKRRSRERSRQVCINCPQKMTD</sequence>
<dbReference type="InterPro" id="IPR025827">
    <property type="entry name" value="Zn_ribbon_recom_dom"/>
</dbReference>
<dbReference type="PANTHER" id="PTHR30461">
    <property type="entry name" value="DNA-INVERTASE FROM LAMBDOID PROPHAGE"/>
    <property type="match status" value="1"/>
</dbReference>
<dbReference type="GO" id="GO:0003677">
    <property type="term" value="F:DNA binding"/>
    <property type="evidence" value="ECO:0007669"/>
    <property type="project" value="UniProtKB-KW"/>
</dbReference>
<dbReference type="PROSITE" id="PS51737">
    <property type="entry name" value="RECOMBINASE_DNA_BIND"/>
    <property type="match status" value="1"/>
</dbReference>
<comment type="caution">
    <text evidence="5">The sequence shown here is derived from an EMBL/GenBank/DDBJ whole genome shotgun (WGS) entry which is preliminary data.</text>
</comment>
<dbReference type="InterPro" id="IPR025378">
    <property type="entry name" value="DUF4368"/>
</dbReference>
<dbReference type="PATRIC" id="fig|1235802.3.peg.4746"/>
<keyword evidence="2" id="KW-0233">DNA recombination</keyword>
<accession>N2A6C5</accession>
<evidence type="ECO:0000256" key="1">
    <source>
        <dbReference type="ARBA" id="ARBA00023125"/>
    </source>
</evidence>
<reference evidence="5 6" key="1">
    <citation type="journal article" date="2014" name="Genome Announc.">
        <title>Draft genome sequences of the altered schaedler flora, a defined bacterial community from gnotobiotic mice.</title>
        <authorList>
            <person name="Wannemuehler M.J."/>
            <person name="Overstreet A.M."/>
            <person name="Ward D.V."/>
            <person name="Phillips G.J."/>
        </authorList>
    </citation>
    <scope>NUCLEOTIDE SEQUENCE [LARGE SCALE GENOMIC DNA]</scope>
    <source>
        <strain evidence="5 6">ASF492</strain>
    </source>
</reference>
<evidence type="ECO:0000313" key="5">
    <source>
        <dbReference type="EMBL" id="EMZ21645.1"/>
    </source>
</evidence>
<dbReference type="InterPro" id="IPR038109">
    <property type="entry name" value="DNA_bind_recomb_sf"/>
</dbReference>
<evidence type="ECO:0000259" key="4">
    <source>
        <dbReference type="PROSITE" id="PS51737"/>
    </source>
</evidence>
<dbReference type="InterPro" id="IPR011109">
    <property type="entry name" value="DNA_bind_recombinase_dom"/>
</dbReference>
<dbReference type="GO" id="GO:0000150">
    <property type="term" value="F:DNA strand exchange activity"/>
    <property type="evidence" value="ECO:0007669"/>
    <property type="project" value="InterPro"/>
</dbReference>
<name>N2A6C5_9FIRM</name>
<dbReference type="Proteomes" id="UP000012589">
    <property type="component" value="Unassembled WGS sequence"/>
</dbReference>
<dbReference type="EMBL" id="AQFT01000129">
    <property type="protein sequence ID" value="EMZ21645.1"/>
    <property type="molecule type" value="Genomic_DNA"/>
</dbReference>
<organism evidence="5 6">
    <name type="scientific">Eubacterium plexicaudatum ASF492</name>
    <dbReference type="NCBI Taxonomy" id="1235802"/>
    <lineage>
        <taxon>Bacteria</taxon>
        <taxon>Bacillati</taxon>
        <taxon>Bacillota</taxon>
        <taxon>Clostridia</taxon>
        <taxon>Eubacteriales</taxon>
        <taxon>Eubacteriaceae</taxon>
        <taxon>Eubacterium</taxon>
    </lineage>
</organism>
<dbReference type="Pfam" id="PF13408">
    <property type="entry name" value="Zn_ribbon_recom"/>
    <property type="match status" value="1"/>
</dbReference>
<keyword evidence="3" id="KW-0175">Coiled coil</keyword>
<proteinExistence type="predicted"/>
<dbReference type="Pfam" id="PF07508">
    <property type="entry name" value="Recombinase"/>
    <property type="match status" value="1"/>
</dbReference>
<dbReference type="eggNOG" id="COG1961">
    <property type="taxonomic scope" value="Bacteria"/>
</dbReference>
<gene>
    <name evidence="5" type="ORF">C823_04462</name>
</gene>
<protein>
    <recommendedName>
        <fullName evidence="4">Recombinase domain-containing protein</fullName>
    </recommendedName>
</protein>
<dbReference type="Gene3D" id="3.90.1750.20">
    <property type="entry name" value="Putative Large Serine Recombinase, Chain B, Domain 2"/>
    <property type="match status" value="1"/>
</dbReference>
<feature type="coiled-coil region" evidence="3">
    <location>
        <begin position="179"/>
        <end position="213"/>
    </location>
</feature>
<dbReference type="HOGENOM" id="CLU_010686_18_0_9"/>
<feature type="domain" description="Recombinase" evidence="4">
    <location>
        <begin position="1"/>
        <end position="84"/>
    </location>
</feature>
<keyword evidence="6" id="KW-1185">Reference proteome</keyword>
<dbReference type="PANTHER" id="PTHR30461:SF2">
    <property type="entry name" value="SERINE RECOMBINASE PINE-RELATED"/>
    <property type="match status" value="1"/>
</dbReference>